<proteinExistence type="predicted"/>
<dbReference type="PANTHER" id="PTHR47947">
    <property type="entry name" value="CYTOCHROME P450 82C3-RELATED"/>
    <property type="match status" value="1"/>
</dbReference>
<evidence type="ECO:0000256" key="9">
    <source>
        <dbReference type="ARBA" id="ARBA00023136"/>
    </source>
</evidence>
<gene>
    <name evidence="11" type="ORF">POM88_012159</name>
</gene>
<dbReference type="PANTHER" id="PTHR47947:SF1">
    <property type="entry name" value="CYTOCHROME P450 82E3"/>
    <property type="match status" value="1"/>
</dbReference>
<keyword evidence="3 10" id="KW-0812">Transmembrane</keyword>
<evidence type="ECO:0000256" key="8">
    <source>
        <dbReference type="ARBA" id="ARBA00023033"/>
    </source>
</evidence>
<evidence type="ECO:0000256" key="1">
    <source>
        <dbReference type="ARBA" id="ARBA00004167"/>
    </source>
</evidence>
<dbReference type="GO" id="GO:0005506">
    <property type="term" value="F:iron ion binding"/>
    <property type="evidence" value="ECO:0007669"/>
    <property type="project" value="InterPro"/>
</dbReference>
<evidence type="ECO:0000313" key="11">
    <source>
        <dbReference type="EMBL" id="KAK1393103.1"/>
    </source>
</evidence>
<accession>A0AAD8IY63</accession>
<dbReference type="SUPFAM" id="SSF48264">
    <property type="entry name" value="Cytochrome P450"/>
    <property type="match status" value="1"/>
</dbReference>
<keyword evidence="5 10" id="KW-1133">Transmembrane helix</keyword>
<sequence length="253" mass="28547">MSNVVPFTEWMDLQGNRRAMKRTAKELDYFMTSWINDHNQRRATQGSSNEDRDFIEVMISLFAESDGQAYGCNSVDVIKATVMTLVFAGADATSVALTWALALLLRHKKVLQRVQQEIDVLVGNERFVVESDIRHLVYLQAVVKETLRLYPAAPTSLSVIWPRNSLILEKREEMSNVLRKMSIYEQHLQAVPCSNSKLQEQAMEHFNGLVSLIILSVALSKCVNGQWSSAHATFYGEADAGTMEKLIIFCPCV</sequence>
<dbReference type="EMBL" id="JAUIZM010000003">
    <property type="protein sequence ID" value="KAK1393103.1"/>
    <property type="molecule type" value="Genomic_DNA"/>
</dbReference>
<keyword evidence="8" id="KW-0503">Monooxygenase</keyword>
<dbReference type="InterPro" id="IPR001128">
    <property type="entry name" value="Cyt_P450"/>
</dbReference>
<keyword evidence="6" id="KW-0560">Oxidoreductase</keyword>
<dbReference type="Gene3D" id="1.10.630.10">
    <property type="entry name" value="Cytochrome P450"/>
    <property type="match status" value="1"/>
</dbReference>
<name>A0AAD8IY63_9APIA</name>
<comment type="caution">
    <text evidence="11">The sequence shown here is derived from an EMBL/GenBank/DDBJ whole genome shotgun (WGS) entry which is preliminary data.</text>
</comment>
<dbReference type="GO" id="GO:0016020">
    <property type="term" value="C:membrane"/>
    <property type="evidence" value="ECO:0007669"/>
    <property type="project" value="UniProtKB-SubCell"/>
</dbReference>
<evidence type="ECO:0000256" key="3">
    <source>
        <dbReference type="ARBA" id="ARBA00022692"/>
    </source>
</evidence>
<evidence type="ECO:0000256" key="10">
    <source>
        <dbReference type="SAM" id="Phobius"/>
    </source>
</evidence>
<dbReference type="AlphaFoldDB" id="A0AAD8IY63"/>
<dbReference type="PRINTS" id="PR00385">
    <property type="entry name" value="P450"/>
</dbReference>
<comment type="subcellular location">
    <subcellularLocation>
        <location evidence="1">Membrane</location>
        <topology evidence="1">Single-pass membrane protein</topology>
    </subcellularLocation>
</comment>
<evidence type="ECO:0000256" key="2">
    <source>
        <dbReference type="ARBA" id="ARBA00022617"/>
    </source>
</evidence>
<dbReference type="GO" id="GO:0004497">
    <property type="term" value="F:monooxygenase activity"/>
    <property type="evidence" value="ECO:0007669"/>
    <property type="project" value="UniProtKB-KW"/>
</dbReference>
<evidence type="ECO:0000256" key="7">
    <source>
        <dbReference type="ARBA" id="ARBA00023004"/>
    </source>
</evidence>
<evidence type="ECO:0000256" key="6">
    <source>
        <dbReference type="ARBA" id="ARBA00023002"/>
    </source>
</evidence>
<protein>
    <recommendedName>
        <fullName evidence="13">Cytochrome P450</fullName>
    </recommendedName>
</protein>
<reference evidence="11" key="1">
    <citation type="submission" date="2023-02" db="EMBL/GenBank/DDBJ databases">
        <title>Genome of toxic invasive species Heracleum sosnowskyi carries increased number of genes despite the absence of recent whole-genome duplications.</title>
        <authorList>
            <person name="Schelkunov M."/>
            <person name="Shtratnikova V."/>
            <person name="Makarenko M."/>
            <person name="Klepikova A."/>
            <person name="Omelchenko D."/>
            <person name="Novikova G."/>
            <person name="Obukhova E."/>
            <person name="Bogdanov V."/>
            <person name="Penin A."/>
            <person name="Logacheva M."/>
        </authorList>
    </citation>
    <scope>NUCLEOTIDE SEQUENCE</scope>
    <source>
        <strain evidence="11">Hsosn_3</strain>
        <tissue evidence="11">Leaf</tissue>
    </source>
</reference>
<dbReference type="GO" id="GO:0016705">
    <property type="term" value="F:oxidoreductase activity, acting on paired donors, with incorporation or reduction of molecular oxygen"/>
    <property type="evidence" value="ECO:0007669"/>
    <property type="project" value="InterPro"/>
</dbReference>
<keyword evidence="7" id="KW-0408">Iron</keyword>
<dbReference type="GO" id="GO:0020037">
    <property type="term" value="F:heme binding"/>
    <property type="evidence" value="ECO:0007669"/>
    <property type="project" value="InterPro"/>
</dbReference>
<dbReference type="Proteomes" id="UP001237642">
    <property type="component" value="Unassembled WGS sequence"/>
</dbReference>
<evidence type="ECO:0000256" key="5">
    <source>
        <dbReference type="ARBA" id="ARBA00022989"/>
    </source>
</evidence>
<dbReference type="GO" id="GO:0009805">
    <property type="term" value="P:coumarin biosynthetic process"/>
    <property type="evidence" value="ECO:0007669"/>
    <property type="project" value="UniProtKB-ARBA"/>
</dbReference>
<evidence type="ECO:0008006" key="13">
    <source>
        <dbReference type="Google" id="ProtNLM"/>
    </source>
</evidence>
<keyword evidence="9 10" id="KW-0472">Membrane</keyword>
<reference evidence="11" key="2">
    <citation type="submission" date="2023-05" db="EMBL/GenBank/DDBJ databases">
        <authorList>
            <person name="Schelkunov M.I."/>
        </authorList>
    </citation>
    <scope>NUCLEOTIDE SEQUENCE</scope>
    <source>
        <strain evidence="11">Hsosn_3</strain>
        <tissue evidence="11">Leaf</tissue>
    </source>
</reference>
<dbReference type="InterPro" id="IPR050651">
    <property type="entry name" value="Plant_Cytochrome_P450_Monoox"/>
</dbReference>
<dbReference type="PRINTS" id="PR00463">
    <property type="entry name" value="EP450I"/>
</dbReference>
<dbReference type="Pfam" id="PF00067">
    <property type="entry name" value="p450"/>
    <property type="match status" value="1"/>
</dbReference>
<feature type="transmembrane region" description="Helical" evidence="10">
    <location>
        <begin position="85"/>
        <end position="105"/>
    </location>
</feature>
<organism evidence="11 12">
    <name type="scientific">Heracleum sosnowskyi</name>
    <dbReference type="NCBI Taxonomy" id="360622"/>
    <lineage>
        <taxon>Eukaryota</taxon>
        <taxon>Viridiplantae</taxon>
        <taxon>Streptophyta</taxon>
        <taxon>Embryophyta</taxon>
        <taxon>Tracheophyta</taxon>
        <taxon>Spermatophyta</taxon>
        <taxon>Magnoliopsida</taxon>
        <taxon>eudicotyledons</taxon>
        <taxon>Gunneridae</taxon>
        <taxon>Pentapetalae</taxon>
        <taxon>asterids</taxon>
        <taxon>campanulids</taxon>
        <taxon>Apiales</taxon>
        <taxon>Apiaceae</taxon>
        <taxon>Apioideae</taxon>
        <taxon>apioid superclade</taxon>
        <taxon>Tordylieae</taxon>
        <taxon>Tordyliinae</taxon>
        <taxon>Heracleum</taxon>
    </lineage>
</organism>
<keyword evidence="4" id="KW-0479">Metal-binding</keyword>
<evidence type="ECO:0000313" key="12">
    <source>
        <dbReference type="Proteomes" id="UP001237642"/>
    </source>
</evidence>
<dbReference type="InterPro" id="IPR002401">
    <property type="entry name" value="Cyt_P450_E_grp-I"/>
</dbReference>
<keyword evidence="2" id="KW-0349">Heme</keyword>
<evidence type="ECO:0000256" key="4">
    <source>
        <dbReference type="ARBA" id="ARBA00022723"/>
    </source>
</evidence>
<keyword evidence="12" id="KW-1185">Reference proteome</keyword>
<dbReference type="InterPro" id="IPR036396">
    <property type="entry name" value="Cyt_P450_sf"/>
</dbReference>